<dbReference type="PRINTS" id="PR00080">
    <property type="entry name" value="SDRFAMILY"/>
</dbReference>
<evidence type="ECO:0000256" key="2">
    <source>
        <dbReference type="ARBA" id="ARBA00006484"/>
    </source>
</evidence>
<dbReference type="Proteomes" id="UP000075886">
    <property type="component" value="Unassembled WGS sequence"/>
</dbReference>
<name>A0A182Q3P0_9DIPT</name>
<dbReference type="PRINTS" id="PR00081">
    <property type="entry name" value="GDHRDH"/>
</dbReference>
<evidence type="ECO:0000256" key="12">
    <source>
        <dbReference type="RuleBase" id="RU000363"/>
    </source>
</evidence>
<comment type="function">
    <text evidence="9">Catalyzes the reduction of all-trans-retinal to all-trans-retinol in the presence of NADPH.</text>
</comment>
<keyword evidence="6" id="KW-0560">Oxidoreductase</keyword>
<evidence type="ECO:0000256" key="10">
    <source>
        <dbReference type="ARBA" id="ARBA00068717"/>
    </source>
</evidence>
<reference evidence="15" key="1">
    <citation type="submission" date="2014-01" db="EMBL/GenBank/DDBJ databases">
        <title>The Genome Sequence of Anopheles farauti FAR1 (V2).</title>
        <authorList>
            <consortium name="The Broad Institute Genomics Platform"/>
            <person name="Neafsey D.E."/>
            <person name="Besansky N."/>
            <person name="Howell P."/>
            <person name="Walton C."/>
            <person name="Young S.K."/>
            <person name="Zeng Q."/>
            <person name="Gargeya S."/>
            <person name="Fitzgerald M."/>
            <person name="Haas B."/>
            <person name="Abouelleil A."/>
            <person name="Allen A.W."/>
            <person name="Alvarado L."/>
            <person name="Arachchi H.M."/>
            <person name="Berlin A.M."/>
            <person name="Chapman S.B."/>
            <person name="Gainer-Dewar J."/>
            <person name="Goldberg J."/>
            <person name="Griggs A."/>
            <person name="Gujja S."/>
            <person name="Hansen M."/>
            <person name="Howarth C."/>
            <person name="Imamovic A."/>
            <person name="Ireland A."/>
            <person name="Larimer J."/>
            <person name="McCowan C."/>
            <person name="Murphy C."/>
            <person name="Pearson M."/>
            <person name="Poon T.W."/>
            <person name="Priest M."/>
            <person name="Roberts A."/>
            <person name="Saif S."/>
            <person name="Shea T."/>
            <person name="Sisk P."/>
            <person name="Sykes S."/>
            <person name="Wortman J."/>
            <person name="Nusbaum C."/>
            <person name="Birren B."/>
        </authorList>
    </citation>
    <scope>NUCLEOTIDE SEQUENCE [LARGE SCALE GENOMIC DNA]</scope>
    <source>
        <strain evidence="15">FAR1</strain>
    </source>
</reference>
<dbReference type="EMBL" id="AXCN02000999">
    <property type="status" value="NOT_ANNOTATED_CDS"/>
    <property type="molecule type" value="Genomic_DNA"/>
</dbReference>
<dbReference type="PROSITE" id="PS00061">
    <property type="entry name" value="ADH_SHORT"/>
    <property type="match status" value="1"/>
</dbReference>
<dbReference type="GO" id="GO:0005811">
    <property type="term" value="C:lipid droplet"/>
    <property type="evidence" value="ECO:0007669"/>
    <property type="project" value="TreeGrafter"/>
</dbReference>
<dbReference type="PANTHER" id="PTHR24322">
    <property type="entry name" value="PKSB"/>
    <property type="match status" value="1"/>
</dbReference>
<evidence type="ECO:0000256" key="4">
    <source>
        <dbReference type="ARBA" id="ARBA00022857"/>
    </source>
</evidence>
<evidence type="ECO:0000256" key="13">
    <source>
        <dbReference type="SAM" id="Phobius"/>
    </source>
</evidence>
<evidence type="ECO:0000313" key="14">
    <source>
        <dbReference type="EnsemblMetazoa" id="AFAF002444-PA"/>
    </source>
</evidence>
<evidence type="ECO:0000256" key="8">
    <source>
        <dbReference type="ARBA" id="ARBA00023136"/>
    </source>
</evidence>
<organism evidence="14 15">
    <name type="scientific">Anopheles farauti</name>
    <dbReference type="NCBI Taxonomy" id="69004"/>
    <lineage>
        <taxon>Eukaryota</taxon>
        <taxon>Metazoa</taxon>
        <taxon>Ecdysozoa</taxon>
        <taxon>Arthropoda</taxon>
        <taxon>Hexapoda</taxon>
        <taxon>Insecta</taxon>
        <taxon>Pterygota</taxon>
        <taxon>Neoptera</taxon>
        <taxon>Endopterygota</taxon>
        <taxon>Diptera</taxon>
        <taxon>Nematocera</taxon>
        <taxon>Culicoidea</taxon>
        <taxon>Culicidae</taxon>
        <taxon>Anophelinae</taxon>
        <taxon>Anopheles</taxon>
    </lineage>
</organism>
<evidence type="ECO:0000256" key="6">
    <source>
        <dbReference type="ARBA" id="ARBA00023002"/>
    </source>
</evidence>
<feature type="transmembrane region" description="Helical" evidence="13">
    <location>
        <begin position="33"/>
        <end position="59"/>
    </location>
</feature>
<dbReference type="PANTHER" id="PTHR24322:SF748">
    <property type="entry name" value="FI23927P1-RELATED"/>
    <property type="match status" value="1"/>
</dbReference>
<comment type="subcellular location">
    <subcellularLocation>
        <location evidence="1">Membrane</location>
        <topology evidence="1">Multi-pass membrane protein</topology>
    </subcellularLocation>
</comment>
<comment type="similarity">
    <text evidence="2 12">Belongs to the short-chain dehydrogenases/reductases (SDR) family.</text>
</comment>
<dbReference type="SUPFAM" id="SSF51735">
    <property type="entry name" value="NAD(P)-binding Rossmann-fold domains"/>
    <property type="match status" value="1"/>
</dbReference>
<keyword evidence="4" id="KW-0521">NADP</keyword>
<reference evidence="14" key="2">
    <citation type="submission" date="2020-05" db="UniProtKB">
        <authorList>
            <consortium name="EnsemblMetazoa"/>
        </authorList>
    </citation>
    <scope>IDENTIFICATION</scope>
    <source>
        <strain evidence="14">FAR1</strain>
    </source>
</reference>
<accession>A0A182Q3P0</accession>
<dbReference type="FunFam" id="3.40.50.720:FF:000131">
    <property type="entry name" value="Short-chain dehydrogenase/reductase 3"/>
    <property type="match status" value="1"/>
</dbReference>
<dbReference type="InterPro" id="IPR036291">
    <property type="entry name" value="NAD(P)-bd_dom_sf"/>
</dbReference>
<protein>
    <recommendedName>
        <fullName evidence="10">Short-chain dehydrogenase/reductase 3</fullName>
    </recommendedName>
    <alternativeName>
        <fullName evidence="11">Retinal short-chain dehydrogenase/reductase 1</fullName>
    </alternativeName>
</protein>
<dbReference type="VEuPathDB" id="VectorBase:AFAF002444"/>
<evidence type="ECO:0000256" key="1">
    <source>
        <dbReference type="ARBA" id="ARBA00004141"/>
    </source>
</evidence>
<proteinExistence type="inferred from homology"/>
<keyword evidence="7" id="KW-0443">Lipid metabolism</keyword>
<dbReference type="AlphaFoldDB" id="A0A182Q3P0"/>
<evidence type="ECO:0000256" key="11">
    <source>
        <dbReference type="ARBA" id="ARBA00082544"/>
    </source>
</evidence>
<dbReference type="Pfam" id="PF00106">
    <property type="entry name" value="adh_short"/>
    <property type="match status" value="1"/>
</dbReference>
<evidence type="ECO:0000313" key="15">
    <source>
        <dbReference type="Proteomes" id="UP000075886"/>
    </source>
</evidence>
<dbReference type="Gene3D" id="3.40.50.720">
    <property type="entry name" value="NAD(P)-binding Rossmann-like Domain"/>
    <property type="match status" value="1"/>
</dbReference>
<dbReference type="EnsemblMetazoa" id="AFAF002444-RA">
    <property type="protein sequence ID" value="AFAF002444-PA"/>
    <property type="gene ID" value="AFAF002444"/>
</dbReference>
<evidence type="ECO:0000256" key="9">
    <source>
        <dbReference type="ARBA" id="ARBA00059620"/>
    </source>
</evidence>
<keyword evidence="15" id="KW-1185">Reference proteome</keyword>
<dbReference type="InterPro" id="IPR020904">
    <property type="entry name" value="Sc_DH/Rdtase_CS"/>
</dbReference>
<sequence>MQSLHNIGQAPYQKALSGKFTSSRAKRTPLDTLGFLGTIALDVLKFFVLLIPILVQLLVGLTRKATKKNISGWTALVTGGANGLGRDISLQLAQVGCHIAVVDLDEVNGQQTVADVRKLGVKAQFFKADISSFEAVSNLKREVSSSLGPIDILVNNAGVLPLMSLREGTPDDLKKVIEINLLSHLWTLRVFTDDMIQRKRGHIVAIASIASYLPLERMITYAASKYGVRGLMASFASELQAEGVDDAVKTTTVYPIFIKTRLELMDALKKMGIKNRVPILRSETVARGVVEGIQYNKQQVYLPKIIEPLARIYENLPSQVIELGKRCFLKTTIPNAMER</sequence>
<evidence type="ECO:0000256" key="5">
    <source>
        <dbReference type="ARBA" id="ARBA00022989"/>
    </source>
</evidence>
<dbReference type="InterPro" id="IPR002347">
    <property type="entry name" value="SDR_fam"/>
</dbReference>
<dbReference type="STRING" id="69004.A0A182Q3P0"/>
<evidence type="ECO:0000256" key="3">
    <source>
        <dbReference type="ARBA" id="ARBA00022692"/>
    </source>
</evidence>
<keyword evidence="3 13" id="KW-0812">Transmembrane</keyword>
<evidence type="ECO:0000256" key="7">
    <source>
        <dbReference type="ARBA" id="ARBA00023098"/>
    </source>
</evidence>
<dbReference type="GO" id="GO:0016020">
    <property type="term" value="C:membrane"/>
    <property type="evidence" value="ECO:0007669"/>
    <property type="project" value="UniProtKB-SubCell"/>
</dbReference>
<keyword evidence="5 13" id="KW-1133">Transmembrane helix</keyword>
<keyword evidence="8 13" id="KW-0472">Membrane</keyword>
<dbReference type="GO" id="GO:0052650">
    <property type="term" value="F:all-trans-retinol dehydrogenase (NADP+) activity"/>
    <property type="evidence" value="ECO:0007669"/>
    <property type="project" value="UniProtKB-ARBA"/>
</dbReference>